<evidence type="ECO:0000259" key="2">
    <source>
        <dbReference type="PROSITE" id="PS51379"/>
    </source>
</evidence>
<dbReference type="InterPro" id="IPR017896">
    <property type="entry name" value="4Fe4S_Fe-S-bd"/>
</dbReference>
<dbReference type="SUPFAM" id="SSF53706">
    <property type="entry name" value="Formate dehydrogenase/DMSO reductase, domains 1-3"/>
    <property type="match status" value="1"/>
</dbReference>
<name>A0A517Y0Q1_9BACT</name>
<protein>
    <submittedName>
        <fullName evidence="3">Tetrathionate reductase subunit B</fullName>
    </submittedName>
</protein>
<feature type="compositionally biased region" description="Basic and acidic residues" evidence="1">
    <location>
        <begin position="822"/>
        <end position="838"/>
    </location>
</feature>
<dbReference type="CDD" id="cd02784">
    <property type="entry name" value="MopB_CT_PHLH"/>
    <property type="match status" value="1"/>
</dbReference>
<reference evidence="3 4" key="1">
    <citation type="submission" date="2019-02" db="EMBL/GenBank/DDBJ databases">
        <title>Deep-cultivation of Planctomycetes and their phenomic and genomic characterization uncovers novel biology.</title>
        <authorList>
            <person name="Wiegand S."/>
            <person name="Jogler M."/>
            <person name="Boedeker C."/>
            <person name="Pinto D."/>
            <person name="Vollmers J."/>
            <person name="Rivas-Marin E."/>
            <person name="Kohn T."/>
            <person name="Peeters S.H."/>
            <person name="Heuer A."/>
            <person name="Rast P."/>
            <person name="Oberbeckmann S."/>
            <person name="Bunk B."/>
            <person name="Jeske O."/>
            <person name="Meyerdierks A."/>
            <person name="Storesund J.E."/>
            <person name="Kallscheuer N."/>
            <person name="Luecker S."/>
            <person name="Lage O.M."/>
            <person name="Pohl T."/>
            <person name="Merkel B.J."/>
            <person name="Hornburger P."/>
            <person name="Mueller R.-W."/>
            <person name="Bruemmer F."/>
            <person name="Labrenz M."/>
            <person name="Spormann A.M."/>
            <person name="Op den Camp H."/>
            <person name="Overmann J."/>
            <person name="Amann R."/>
            <person name="Jetten M.S.M."/>
            <person name="Mascher T."/>
            <person name="Medema M.H."/>
            <person name="Devos D.P."/>
            <person name="Kaster A.-K."/>
            <person name="Ovreas L."/>
            <person name="Rohde M."/>
            <person name="Galperin M.Y."/>
            <person name="Jogler C."/>
        </authorList>
    </citation>
    <scope>NUCLEOTIDE SEQUENCE [LARGE SCALE GENOMIC DNA]</scope>
    <source>
        <strain evidence="3 4">ETA_A1</strain>
    </source>
</reference>
<gene>
    <name evidence="3" type="primary">ttrB_1</name>
    <name evidence="3" type="ORF">ETAA1_53380</name>
</gene>
<feature type="domain" description="4Fe-4S ferredoxin-type" evidence="2">
    <location>
        <begin position="866"/>
        <end position="896"/>
    </location>
</feature>
<sequence>MPPEANDATAAANPPELWRGLEEYMGSPAFRASLENEFPEDAAEWTDPVSRRNFITIMGAGLALAGATGCTPRPASMRKIVPYTRQPEQMIPGVPLFFASAAPLAGYVTGVLVRSHEGRPVKVEGNPDHPSSGGGTGAITQASVLDLYDPDRSQHPTRNGTPVALDEVVRAARTALYNPDGTPKAATRLRLLTGAVTSPSLAARIEALLAQFPAARWAQYEVCGQDNVREGLRRAFGGNYAVNYDFHAADVVLSLDADFLGEGPGHARYSKDFAARRRVRNTIPAGGENEYVTPDGMSRLYVAECMPSITGSTADHRLPLLASQIEGFARAVYERVANPAAPVPAALPELAQKWLDPLVKDLQRAGGKAIVIAGESQPAAVHALAHAINSKLGSVGTTVHVTAPIEARPDGRTDTLAKLVADMNGDQVDVLFVLGGANPAYSAPADVDFVAAVKKVKFALHLGTHQDETAGVCEWHVNEAHYLETWGDGRGHDGTVGLQQPLIAPLYSGRSAAELLSQIAAAPQTDGYEILRAYWQPKLPAPFEPAWQEAVRLGVVPNTAAARQAKVGLAPNWAEGASPAPAPLASNEYEINFRLDPTLFDGRFANNGWLQELPKPVTRISWDNAAYVSQKTGEDLKIEKEFRYTAGERGRSEVTVVTLTLGGKSVKLPVWVLPGHPDKSITVHLGHGRERCGRVGNAEGEKNAEGKLVRGSNVYPLRTSAAPAFATGLKVEKTNDDYYLACIQAYWSMKQEFFLTGEVLDRAPVRRGTNQDYKTNPWFAKITPTAAGETALIVQNVPGQQTTSANPDSGVVRRQGNTYGPSHDEKHDHKDGDDHQHGDRRIHALTMYHPNDRLYPEGSRGPARRWAMAIDLSACTGCNSCMIACQSENNIPTVGKHEITRGHDMYWIRIDRYYEGTPNAPDANRTYMMPVPCQQCEKAPCEIVCPVAATAHSADGLNDMAYNRCVGTRYCSNNCPYKVRRFNFLTFQDWYTESIKLGRNPDVSVRSRGVMEKCTYCVQRIRYAEIVAEREFRPIRDGEVRTACQTACPSGAIVFGDLGDQASQVGKWKAEPSNYGLLAELNTMPRTTYLASLRNPNPALVAVLK</sequence>
<dbReference type="Gene3D" id="3.30.2070.10">
    <property type="entry name" value="Formate dehydrogenase/DMSO reductase"/>
    <property type="match status" value="1"/>
</dbReference>
<dbReference type="RefSeq" id="WP_202920418.1">
    <property type="nucleotide sequence ID" value="NZ_CP036273.1"/>
</dbReference>
<dbReference type="Proteomes" id="UP000319576">
    <property type="component" value="Chromosome"/>
</dbReference>
<dbReference type="Gene3D" id="3.30.70.20">
    <property type="match status" value="2"/>
</dbReference>
<dbReference type="Gene3D" id="3.40.228.10">
    <property type="entry name" value="Dimethylsulfoxide Reductase, domain 2"/>
    <property type="match status" value="1"/>
</dbReference>
<dbReference type="SUPFAM" id="SSF54862">
    <property type="entry name" value="4Fe-4S ferredoxins"/>
    <property type="match status" value="1"/>
</dbReference>
<evidence type="ECO:0000313" key="4">
    <source>
        <dbReference type="Proteomes" id="UP000319576"/>
    </source>
</evidence>
<accession>A0A517Y0Q1</accession>
<dbReference type="Gene3D" id="2.20.25.90">
    <property type="entry name" value="ADC-like domains"/>
    <property type="match status" value="1"/>
</dbReference>
<dbReference type="KEGG" id="uli:ETAA1_53380"/>
<dbReference type="CDD" id="cd10551">
    <property type="entry name" value="PsrB"/>
    <property type="match status" value="1"/>
</dbReference>
<organism evidence="3 4">
    <name type="scientific">Urbifossiella limnaea</name>
    <dbReference type="NCBI Taxonomy" id="2528023"/>
    <lineage>
        <taxon>Bacteria</taxon>
        <taxon>Pseudomonadati</taxon>
        <taxon>Planctomycetota</taxon>
        <taxon>Planctomycetia</taxon>
        <taxon>Gemmatales</taxon>
        <taxon>Gemmataceae</taxon>
        <taxon>Urbifossiella</taxon>
    </lineage>
</organism>
<keyword evidence="4" id="KW-1185">Reference proteome</keyword>
<dbReference type="InterPro" id="IPR030948">
    <property type="entry name" value="TAT_var_transloc_signal_dom"/>
</dbReference>
<feature type="region of interest" description="Disordered" evidence="1">
    <location>
        <begin position="800"/>
        <end position="838"/>
    </location>
</feature>
<dbReference type="EMBL" id="CP036273">
    <property type="protein sequence ID" value="QDU23339.1"/>
    <property type="molecule type" value="Genomic_DNA"/>
</dbReference>
<dbReference type="NCBIfam" id="TIGR04519">
    <property type="entry name" value="MoCo_extend_TAT"/>
    <property type="match status" value="1"/>
</dbReference>
<dbReference type="PROSITE" id="PS51379">
    <property type="entry name" value="4FE4S_FER_2"/>
    <property type="match status" value="1"/>
</dbReference>
<dbReference type="PANTHER" id="PTHR42783:SF3">
    <property type="entry name" value="GLUTAMATE SYNTHASE [NADPH] SMALL CHAIN-RELATED"/>
    <property type="match status" value="1"/>
</dbReference>
<dbReference type="AlphaFoldDB" id="A0A517Y0Q1"/>
<dbReference type="PANTHER" id="PTHR42783">
    <property type="entry name" value="GLUTAMATE SYNTHASE [NADPH] SMALL CHAIN"/>
    <property type="match status" value="1"/>
</dbReference>
<dbReference type="Gene3D" id="3.40.50.740">
    <property type="match status" value="1"/>
</dbReference>
<evidence type="ECO:0000313" key="3">
    <source>
        <dbReference type="EMBL" id="QDU23339.1"/>
    </source>
</evidence>
<evidence type="ECO:0000256" key="1">
    <source>
        <dbReference type="SAM" id="MobiDB-lite"/>
    </source>
</evidence>
<proteinExistence type="predicted"/>